<evidence type="ECO:0000256" key="1">
    <source>
        <dbReference type="SAM" id="MobiDB-lite"/>
    </source>
</evidence>
<feature type="region of interest" description="Disordered" evidence="1">
    <location>
        <begin position="438"/>
        <end position="460"/>
    </location>
</feature>
<evidence type="ECO:0008006" key="4">
    <source>
        <dbReference type="Google" id="ProtNLM"/>
    </source>
</evidence>
<evidence type="ECO:0000313" key="3">
    <source>
        <dbReference type="Proteomes" id="UP001465976"/>
    </source>
</evidence>
<dbReference type="InterPro" id="IPR041078">
    <property type="entry name" value="Plavaka"/>
</dbReference>
<reference evidence="2 3" key="1">
    <citation type="submission" date="2024-02" db="EMBL/GenBank/DDBJ databases">
        <title>A draft genome for the cacao thread blight pathogen Marasmius crinis-equi.</title>
        <authorList>
            <person name="Cohen S.P."/>
            <person name="Baruah I.K."/>
            <person name="Amoako-Attah I."/>
            <person name="Bukari Y."/>
            <person name="Meinhardt L.W."/>
            <person name="Bailey B.A."/>
        </authorList>
    </citation>
    <scope>NUCLEOTIDE SEQUENCE [LARGE SCALE GENOMIC DNA]</scope>
    <source>
        <strain evidence="2 3">GH-76</strain>
    </source>
</reference>
<sequence>MRKPVVHMCPDGYYQCVIFDLAAFIADYPEQVYLAGIVQGWCCKCKARNDNLDGPHNDPDDPHSEPWSREWYEEAVKQFGGEPDVLWDNFGIDDNIVPFTHYFPRADIHEMLTPDLLHQVVKGCFKDMLVEWVWKYIELKYRDEALAVMDDTDKQKFFPSGAECNSADLLVGCHRISVVPPFPGLRCFPHGRRFKQWTGDNSKALMKVFLVAVEPYIPEKMSQCLAAFLDFCYLVRRNNFPACTITEIQEAVKRFHTSRQVFVETDVRMDFSIPRMHSMIHYAPLILDYGAPNGVCSSITESQHITAVKKPWRRSNHYNALSQILLINQRLDKLADMQTLLVERGLLRRSHETLPDPFDVGEQDTGAVDADIEGEVLLAKQATRSYTGGLEAIARTLDLQDLPALMQRFLYEQITDLPEISSNVKVFNSTVATFKSPSDDSGIRGMRREQSTPSYRGHERRDTVAVITDQSKPGFCGMSAARVLLWLEFKHNDQQYPCALVHWYNKVGHRPNSVTGM</sequence>
<organism evidence="2 3">
    <name type="scientific">Marasmius crinis-equi</name>
    <dbReference type="NCBI Taxonomy" id="585013"/>
    <lineage>
        <taxon>Eukaryota</taxon>
        <taxon>Fungi</taxon>
        <taxon>Dikarya</taxon>
        <taxon>Basidiomycota</taxon>
        <taxon>Agaricomycotina</taxon>
        <taxon>Agaricomycetes</taxon>
        <taxon>Agaricomycetidae</taxon>
        <taxon>Agaricales</taxon>
        <taxon>Marasmiineae</taxon>
        <taxon>Marasmiaceae</taxon>
        <taxon>Marasmius</taxon>
    </lineage>
</organism>
<gene>
    <name evidence="2" type="ORF">V5O48_015586</name>
</gene>
<dbReference type="Pfam" id="PF18759">
    <property type="entry name" value="Plavaka"/>
    <property type="match status" value="1"/>
</dbReference>
<name>A0ABR3EU42_9AGAR</name>
<evidence type="ECO:0000313" key="2">
    <source>
        <dbReference type="EMBL" id="KAL0566427.1"/>
    </source>
</evidence>
<dbReference type="Proteomes" id="UP001465976">
    <property type="component" value="Unassembled WGS sequence"/>
</dbReference>
<proteinExistence type="predicted"/>
<dbReference type="EMBL" id="JBAHYK010001901">
    <property type="protein sequence ID" value="KAL0566427.1"/>
    <property type="molecule type" value="Genomic_DNA"/>
</dbReference>
<accession>A0ABR3EU42</accession>
<keyword evidence="3" id="KW-1185">Reference proteome</keyword>
<comment type="caution">
    <text evidence="2">The sequence shown here is derived from an EMBL/GenBank/DDBJ whole genome shotgun (WGS) entry which is preliminary data.</text>
</comment>
<protein>
    <recommendedName>
        <fullName evidence="4">Transposase</fullName>
    </recommendedName>
</protein>